<name>A0A803LA30_CHEQI</name>
<proteinExistence type="predicted"/>
<evidence type="ECO:0000313" key="2">
    <source>
        <dbReference type="EnsemblPlants" id="AUR62008719-RA:cds"/>
    </source>
</evidence>
<dbReference type="InterPro" id="IPR012340">
    <property type="entry name" value="NA-bd_OB-fold"/>
</dbReference>
<sequence length="471" mass="53060">MKPELLFLSELSPGVDDYRIKVKVVDISDRKLSTDDCTFYETLLFCDEKQISSISQDIREDVRYDVLGVVLFVEEEVRLVTSFYGQKAYVREVVITDQTNTQPIIINVWNHLAGNNCEQLKGWAEKFIVVGFTSVRPSNIKGFSMSAEMYSHIIYDPKGDRANVLREWSSLYTQMLLDRQARILEVRDPASKKTPVTVQYLKEKKVQNALQDERHWILASVSFTSMEQLEVYVGCSVCGKTTKLPEGRQFACSKCYTRETIACLKVALTFNAVDAYDNISLTAFGNETEQIFGMNTTDIYNMMENENLICFTTVQQKIRSKVFCLKVSPSPTLTATNILQWTLEAVQIDVGQGDCTALAKEAFPNWSLHRRARSSLKRKQCNTVSDDESVKTKICIPNARLKNISSDLNEPCTDMTGNISAIPPQADENSSAIRPAGSAVMCRLEFELPPASLFVRTNEGAIEVDMPAEAR</sequence>
<dbReference type="Gramene" id="AUR62008719-RA">
    <property type="protein sequence ID" value="AUR62008719-RA:cds"/>
    <property type="gene ID" value="AUR62008719"/>
</dbReference>
<dbReference type="InterPro" id="IPR013955">
    <property type="entry name" value="Rep_factor-A_C"/>
</dbReference>
<reference evidence="2" key="1">
    <citation type="journal article" date="2017" name="Nature">
        <title>The genome of Chenopodium quinoa.</title>
        <authorList>
            <person name="Jarvis D.E."/>
            <person name="Ho Y.S."/>
            <person name="Lightfoot D.J."/>
            <person name="Schmoeckel S.M."/>
            <person name="Li B."/>
            <person name="Borm T.J.A."/>
            <person name="Ohyanagi H."/>
            <person name="Mineta K."/>
            <person name="Michell C.T."/>
            <person name="Saber N."/>
            <person name="Kharbatia N.M."/>
            <person name="Rupper R.R."/>
            <person name="Sharp A.R."/>
            <person name="Dally N."/>
            <person name="Boughton B.A."/>
            <person name="Woo Y.H."/>
            <person name="Gao G."/>
            <person name="Schijlen E.G.W.M."/>
            <person name="Guo X."/>
            <person name="Momin A.A."/>
            <person name="Negrao S."/>
            <person name="Al-Babili S."/>
            <person name="Gehring C."/>
            <person name="Roessner U."/>
            <person name="Jung C."/>
            <person name="Murphy K."/>
            <person name="Arold S.T."/>
            <person name="Gojobori T."/>
            <person name="van der Linden C.G."/>
            <person name="van Loo E.N."/>
            <person name="Jellen E.N."/>
            <person name="Maughan P.J."/>
            <person name="Tester M."/>
        </authorList>
    </citation>
    <scope>NUCLEOTIDE SEQUENCE [LARGE SCALE GENOMIC DNA]</scope>
    <source>
        <strain evidence="2">cv. PI 614886</strain>
    </source>
</reference>
<dbReference type="Pfam" id="PF08646">
    <property type="entry name" value="Rep_fac-A_C"/>
    <property type="match status" value="1"/>
</dbReference>
<dbReference type="Proteomes" id="UP000596660">
    <property type="component" value="Unplaced"/>
</dbReference>
<feature type="domain" description="Replication factor A C-terminal" evidence="1">
    <location>
        <begin position="219"/>
        <end position="327"/>
    </location>
</feature>
<evidence type="ECO:0000313" key="3">
    <source>
        <dbReference type="Proteomes" id="UP000596660"/>
    </source>
</evidence>
<accession>A0A803LA30</accession>
<keyword evidence="3" id="KW-1185">Reference proteome</keyword>
<dbReference type="EnsemblPlants" id="AUR62008719-RA">
    <property type="protein sequence ID" value="AUR62008719-RA:cds"/>
    <property type="gene ID" value="AUR62008719"/>
</dbReference>
<dbReference type="Gene3D" id="2.40.50.140">
    <property type="entry name" value="Nucleic acid-binding proteins"/>
    <property type="match status" value="2"/>
</dbReference>
<reference evidence="2" key="2">
    <citation type="submission" date="2021-03" db="UniProtKB">
        <authorList>
            <consortium name="EnsemblPlants"/>
        </authorList>
    </citation>
    <scope>IDENTIFICATION</scope>
</reference>
<dbReference type="PANTHER" id="PTHR47165">
    <property type="entry name" value="OS03G0429900 PROTEIN"/>
    <property type="match status" value="1"/>
</dbReference>
<dbReference type="PANTHER" id="PTHR47165:SF4">
    <property type="entry name" value="OS03G0429900 PROTEIN"/>
    <property type="match status" value="1"/>
</dbReference>
<protein>
    <recommendedName>
        <fullName evidence="1">Replication factor A C-terminal domain-containing protein</fullName>
    </recommendedName>
</protein>
<dbReference type="AlphaFoldDB" id="A0A803LA30"/>
<evidence type="ECO:0000259" key="1">
    <source>
        <dbReference type="Pfam" id="PF08646"/>
    </source>
</evidence>
<organism evidence="2 3">
    <name type="scientific">Chenopodium quinoa</name>
    <name type="common">Quinoa</name>
    <dbReference type="NCBI Taxonomy" id="63459"/>
    <lineage>
        <taxon>Eukaryota</taxon>
        <taxon>Viridiplantae</taxon>
        <taxon>Streptophyta</taxon>
        <taxon>Embryophyta</taxon>
        <taxon>Tracheophyta</taxon>
        <taxon>Spermatophyta</taxon>
        <taxon>Magnoliopsida</taxon>
        <taxon>eudicotyledons</taxon>
        <taxon>Gunneridae</taxon>
        <taxon>Pentapetalae</taxon>
        <taxon>Caryophyllales</taxon>
        <taxon>Chenopodiaceae</taxon>
        <taxon>Chenopodioideae</taxon>
        <taxon>Atripliceae</taxon>
        <taxon>Chenopodium</taxon>
    </lineage>
</organism>
<dbReference type="SUPFAM" id="SSF50249">
    <property type="entry name" value="Nucleic acid-binding proteins"/>
    <property type="match status" value="2"/>
</dbReference>